<dbReference type="InterPro" id="IPR021787">
    <property type="entry name" value="DUF3352"/>
</dbReference>
<proteinExistence type="predicted"/>
<dbReference type="AlphaFoldDB" id="A0AAW9QPD9"/>
<dbReference type="RefSeq" id="WP_332864059.1">
    <property type="nucleotide sequence ID" value="NZ_JBAFSM010000008.1"/>
</dbReference>
<organism evidence="1 2">
    <name type="scientific">Pannus brasiliensis CCIBt3594</name>
    <dbReference type="NCBI Taxonomy" id="1427578"/>
    <lineage>
        <taxon>Bacteria</taxon>
        <taxon>Bacillati</taxon>
        <taxon>Cyanobacteriota</taxon>
        <taxon>Cyanophyceae</taxon>
        <taxon>Oscillatoriophycideae</taxon>
        <taxon>Chroococcales</taxon>
        <taxon>Microcystaceae</taxon>
        <taxon>Pannus</taxon>
    </lineage>
</organism>
<evidence type="ECO:0000313" key="2">
    <source>
        <dbReference type="Proteomes" id="UP001328733"/>
    </source>
</evidence>
<name>A0AAW9QPD9_9CHRO</name>
<accession>A0AAW9QPD9</accession>
<reference evidence="1 2" key="1">
    <citation type="submission" date="2024-01" db="EMBL/GenBank/DDBJ databases">
        <title>Genomic insights into the taxonomy and metabolism of the cyanobacterium Pannus brasiliensis CCIBt3594.</title>
        <authorList>
            <person name="Machado M."/>
            <person name="Botero N.B."/>
            <person name="Andreote A.P.D."/>
            <person name="Feitosa A.M.T."/>
            <person name="Popin R."/>
            <person name="Sivonen K."/>
            <person name="Fiore M.F."/>
        </authorList>
    </citation>
    <scope>NUCLEOTIDE SEQUENCE [LARGE SCALE GENOMIC DNA]</scope>
    <source>
        <strain evidence="1 2">CCIBt3594</strain>
    </source>
</reference>
<dbReference type="EMBL" id="JBAFSM010000008">
    <property type="protein sequence ID" value="MEG3436601.1"/>
    <property type="molecule type" value="Genomic_DNA"/>
</dbReference>
<sequence>MKSRSFFAVLGITVLLLLGVVAAGFGWILSNSPLALLKGGVIREPAAAVFVSKQAPLMVSLLVNPERLESFSQLIATPANRRRTHREIRDLEKSLLANTGLNYQKEIQPWLGEEITLAVTSLDFDRDAANGIKPGYLLVIETEDSERAKEFLQASYSKQAVSGQFDLVFEPYKGVNLIYQRPLTEVNNNRFLASAVIGNKVLFANNIKVLREAVNNVQVPDLNLQNSPAYQEALKTITEPRIGVVYTNIPTLSAWLAGRSVPETPEAVQRLATAFTIKSRGLVAETALIGVSGGEDRSPLLSGPVGALSFIDGDSLLVAASTDLNRFWQGVEGGLEPDSPLQQLVGQLLTRVQEPLGVNLPEEVFSWVKGEYSLALVPGSTGVEPDWIFVAERVDGVDVDGAIARLDDLARAKGFTVAELPLLDTKVTAWTKLTTKATDGRASLNTIVRGARTRVDNYEIIASSIEALSRALSPDRKPLVESEKFQQAISALPTDNDGYFYIDWQKSRPAIEEKLPIVQVLEFAVKPFFNNLRSLTIGSRGSENSVRRGTIFFNLGVRS</sequence>
<dbReference type="Proteomes" id="UP001328733">
    <property type="component" value="Unassembled WGS sequence"/>
</dbReference>
<evidence type="ECO:0000313" key="1">
    <source>
        <dbReference type="EMBL" id="MEG3436601.1"/>
    </source>
</evidence>
<comment type="caution">
    <text evidence="1">The sequence shown here is derived from an EMBL/GenBank/DDBJ whole genome shotgun (WGS) entry which is preliminary data.</text>
</comment>
<protein>
    <submittedName>
        <fullName evidence="1">DUF3352 domain-containing protein</fullName>
    </submittedName>
</protein>
<gene>
    <name evidence="1" type="ORF">V0288_05665</name>
</gene>
<dbReference type="Pfam" id="PF11832">
    <property type="entry name" value="DUF3352"/>
    <property type="match status" value="1"/>
</dbReference>
<keyword evidence="2" id="KW-1185">Reference proteome</keyword>